<dbReference type="InterPro" id="IPR025420">
    <property type="entry name" value="DUF4143"/>
</dbReference>
<dbReference type="Proteomes" id="UP000469763">
    <property type="component" value="Unassembled WGS sequence"/>
</dbReference>
<gene>
    <name evidence="4" type="ORF">GFD22_07045</name>
</gene>
<dbReference type="InterPro" id="IPR041682">
    <property type="entry name" value="AAA_14"/>
</dbReference>
<dbReference type="InterPro" id="IPR027417">
    <property type="entry name" value="P-loop_NTPase"/>
</dbReference>
<dbReference type="PANTHER" id="PTHR43566">
    <property type="entry name" value="CONSERVED PROTEIN"/>
    <property type="match status" value="1"/>
</dbReference>
<name>A0A7K3TJ93_9BIFI</name>
<evidence type="ECO:0000256" key="1">
    <source>
        <dbReference type="SAM" id="MobiDB-lite"/>
    </source>
</evidence>
<sequence>MAASTKRRYLPRIYDDLLSKRLAAKGAVLVEGPKWCGKTTTCEQIAKSSLYMANPAARSQNLLLAETQPSFLLEGATPRLIDEWQLAPQLWDAVRFEVDQRNAFGQFILTGSSVPPNLAQLSHTGTGRIARMRMRPMSLFESEDSTGTTSLQALFNGEMLHPAPAGATVEQLAFLLCRGGWPGAIGIKREDIAIQQAVDYVDAVVESDISRVDDVERDPHLARRLMRSYARMESSQTSTAQITEDISANDDSGPSNKTVQSYIRALEKIFVIEDMPAWNPNLRSKTAIRSADTRHFVDPSIAAAALGVNARGILQDLETFGLLFEGMCVRDLRVYADALDGQVFHYRDKTGLECDAVIHLRDGRYGLIEVKLGGDRLIEEGAANLRKLAQRIDTSRMQNPSFLMVLTGTGAYSYTRKDGVLVAPITTLRP</sequence>
<evidence type="ECO:0000313" key="4">
    <source>
        <dbReference type="EMBL" id="NEG78724.1"/>
    </source>
</evidence>
<accession>A0A7K3TJ93</accession>
<evidence type="ECO:0000259" key="3">
    <source>
        <dbReference type="Pfam" id="PF13635"/>
    </source>
</evidence>
<comment type="caution">
    <text evidence="4">The sequence shown here is derived from an EMBL/GenBank/DDBJ whole genome shotgun (WGS) entry which is preliminary data.</text>
</comment>
<feature type="region of interest" description="Disordered" evidence="1">
    <location>
        <begin position="235"/>
        <end position="254"/>
    </location>
</feature>
<evidence type="ECO:0000313" key="5">
    <source>
        <dbReference type="Proteomes" id="UP000469763"/>
    </source>
</evidence>
<dbReference type="SUPFAM" id="SSF52540">
    <property type="entry name" value="P-loop containing nucleoside triphosphate hydrolases"/>
    <property type="match status" value="1"/>
</dbReference>
<feature type="domain" description="DUF4143" evidence="3">
    <location>
        <begin position="206"/>
        <end position="372"/>
    </location>
</feature>
<evidence type="ECO:0000259" key="2">
    <source>
        <dbReference type="Pfam" id="PF13173"/>
    </source>
</evidence>
<dbReference type="Pfam" id="PF13635">
    <property type="entry name" value="DUF4143"/>
    <property type="match status" value="1"/>
</dbReference>
<dbReference type="EMBL" id="WHZY01000009">
    <property type="protein sequence ID" value="NEG78724.1"/>
    <property type="molecule type" value="Genomic_DNA"/>
</dbReference>
<proteinExistence type="predicted"/>
<reference evidence="4 5" key="1">
    <citation type="submission" date="2019-10" db="EMBL/GenBank/DDBJ databases">
        <title>Bifidobacterium from non-human primates.</title>
        <authorList>
            <person name="Modesto M."/>
        </authorList>
    </citation>
    <scope>NUCLEOTIDE SEQUENCE [LARGE SCALE GENOMIC DNA]</scope>
    <source>
        <strain evidence="4 5">TREC</strain>
    </source>
</reference>
<organism evidence="4 5">
    <name type="scientific">Bifidobacterium avesanii</name>
    <dbReference type="NCBI Taxonomy" id="1798157"/>
    <lineage>
        <taxon>Bacteria</taxon>
        <taxon>Bacillati</taxon>
        <taxon>Actinomycetota</taxon>
        <taxon>Actinomycetes</taxon>
        <taxon>Bifidobacteriales</taxon>
        <taxon>Bifidobacteriaceae</taxon>
        <taxon>Bifidobacterium</taxon>
    </lineage>
</organism>
<dbReference type="OrthoDB" id="128089at2"/>
<dbReference type="AlphaFoldDB" id="A0A7K3TJ93"/>
<dbReference type="PANTHER" id="PTHR43566:SF2">
    <property type="entry name" value="DUF4143 DOMAIN-CONTAINING PROTEIN"/>
    <property type="match status" value="1"/>
</dbReference>
<protein>
    <submittedName>
        <fullName evidence="4">DUF4143 domain-containing protein</fullName>
    </submittedName>
</protein>
<feature type="domain" description="AAA" evidence="2">
    <location>
        <begin position="26"/>
        <end position="141"/>
    </location>
</feature>
<dbReference type="Pfam" id="PF13173">
    <property type="entry name" value="AAA_14"/>
    <property type="match status" value="1"/>
</dbReference>
<keyword evidence="5" id="KW-1185">Reference proteome</keyword>
<dbReference type="RefSeq" id="WP_152351023.1">
    <property type="nucleotide sequence ID" value="NZ_WBSN01000020.1"/>
</dbReference>